<sequence length="108" mass="12399">MSYRQERVISSCLWDYGPAAITVERLKPIAMDPSQTPEAPENSMVTKLPNFTLHTWKEVNYLTLFPEFCKRCFDITAFAIMLIFSSIQSTETNSYKRNTKLPVKGNSL</sequence>
<dbReference type="Proteomes" id="UP000827986">
    <property type="component" value="Unassembled WGS sequence"/>
</dbReference>
<name>A0A9D4B0I2_9SAUR</name>
<proteinExistence type="predicted"/>
<reference evidence="1" key="1">
    <citation type="submission" date="2021-09" db="EMBL/GenBank/DDBJ databases">
        <title>The genome of Mauremys mutica provides insights into the evolution of semi-aquatic lifestyle.</title>
        <authorList>
            <person name="Gong S."/>
            <person name="Gao Y."/>
        </authorList>
    </citation>
    <scope>NUCLEOTIDE SEQUENCE</scope>
    <source>
        <strain evidence="1">MM-2020</strain>
        <tissue evidence="1">Muscle</tissue>
    </source>
</reference>
<dbReference type="AlphaFoldDB" id="A0A9D4B0I2"/>
<accession>A0A9D4B0I2</accession>
<evidence type="ECO:0000313" key="1">
    <source>
        <dbReference type="EMBL" id="KAH1177223.1"/>
    </source>
</evidence>
<organism evidence="1 2">
    <name type="scientific">Mauremys mutica</name>
    <name type="common">yellowpond turtle</name>
    <dbReference type="NCBI Taxonomy" id="74926"/>
    <lineage>
        <taxon>Eukaryota</taxon>
        <taxon>Metazoa</taxon>
        <taxon>Chordata</taxon>
        <taxon>Craniata</taxon>
        <taxon>Vertebrata</taxon>
        <taxon>Euteleostomi</taxon>
        <taxon>Archelosauria</taxon>
        <taxon>Testudinata</taxon>
        <taxon>Testudines</taxon>
        <taxon>Cryptodira</taxon>
        <taxon>Durocryptodira</taxon>
        <taxon>Testudinoidea</taxon>
        <taxon>Geoemydidae</taxon>
        <taxon>Geoemydinae</taxon>
        <taxon>Mauremys</taxon>
    </lineage>
</organism>
<comment type="caution">
    <text evidence="1">The sequence shown here is derived from an EMBL/GenBank/DDBJ whole genome shotgun (WGS) entry which is preliminary data.</text>
</comment>
<dbReference type="EMBL" id="JAHDVG010000474">
    <property type="protein sequence ID" value="KAH1177223.1"/>
    <property type="molecule type" value="Genomic_DNA"/>
</dbReference>
<evidence type="ECO:0000313" key="2">
    <source>
        <dbReference type="Proteomes" id="UP000827986"/>
    </source>
</evidence>
<gene>
    <name evidence="1" type="ORF">KIL84_010925</name>
</gene>
<protein>
    <submittedName>
        <fullName evidence="1">Uncharacterized protein</fullName>
    </submittedName>
</protein>
<keyword evidence="2" id="KW-1185">Reference proteome</keyword>